<keyword evidence="4" id="KW-0433">Leucine-rich repeat</keyword>
<evidence type="ECO:0000256" key="1">
    <source>
        <dbReference type="ARBA" id="ARBA00004251"/>
    </source>
</evidence>
<keyword evidence="17" id="KW-1185">Reference proteome</keyword>
<dbReference type="SUPFAM" id="SSF52047">
    <property type="entry name" value="RNI-like"/>
    <property type="match status" value="1"/>
</dbReference>
<dbReference type="InterPro" id="IPR032675">
    <property type="entry name" value="LRR_dom_sf"/>
</dbReference>
<dbReference type="FunFam" id="3.80.10.10:FF:000213">
    <property type="entry name" value="Tyrosine-sulfated glycopeptide receptor 1"/>
    <property type="match status" value="1"/>
</dbReference>
<accession>W9SCI5</accession>
<dbReference type="InterPro" id="IPR055414">
    <property type="entry name" value="LRR_R13L4/SHOC2-like"/>
</dbReference>
<evidence type="ECO:0000256" key="11">
    <source>
        <dbReference type="ARBA" id="ARBA00023180"/>
    </source>
</evidence>
<comment type="subcellular location">
    <subcellularLocation>
        <location evidence="1">Cell membrane</location>
        <topology evidence="1">Single-pass type I membrane protein</topology>
    </subcellularLocation>
</comment>
<dbReference type="InterPro" id="IPR001611">
    <property type="entry name" value="Leu-rich_rpt"/>
</dbReference>
<evidence type="ECO:0000256" key="8">
    <source>
        <dbReference type="ARBA" id="ARBA00022989"/>
    </source>
</evidence>
<evidence type="ECO:0000256" key="3">
    <source>
        <dbReference type="ARBA" id="ARBA00022475"/>
    </source>
</evidence>
<evidence type="ECO:0000256" key="13">
    <source>
        <dbReference type="SAM" id="SignalP"/>
    </source>
</evidence>
<evidence type="ECO:0000256" key="6">
    <source>
        <dbReference type="ARBA" id="ARBA00022729"/>
    </source>
</evidence>
<gene>
    <name evidence="16" type="ORF">L484_022728</name>
</gene>
<keyword evidence="7" id="KW-0677">Repeat</keyword>
<dbReference type="PANTHER" id="PTHR48061:SF2">
    <property type="entry name" value="RECEPTOR LIKE PROTEIN 30-LIKE"/>
    <property type="match status" value="1"/>
</dbReference>
<dbReference type="Pfam" id="PF08263">
    <property type="entry name" value="LRRNT_2"/>
    <property type="match status" value="1"/>
</dbReference>
<dbReference type="InterPro" id="IPR003591">
    <property type="entry name" value="Leu-rich_rpt_typical-subtyp"/>
</dbReference>
<evidence type="ECO:0000259" key="15">
    <source>
        <dbReference type="Pfam" id="PF23598"/>
    </source>
</evidence>
<evidence type="ECO:0000256" key="9">
    <source>
        <dbReference type="ARBA" id="ARBA00023136"/>
    </source>
</evidence>
<dbReference type="Proteomes" id="UP000030645">
    <property type="component" value="Unassembled WGS sequence"/>
</dbReference>
<dbReference type="Gene3D" id="3.80.10.10">
    <property type="entry name" value="Ribonuclease Inhibitor"/>
    <property type="match status" value="3"/>
</dbReference>
<organism evidence="16 17">
    <name type="scientific">Morus notabilis</name>
    <dbReference type="NCBI Taxonomy" id="981085"/>
    <lineage>
        <taxon>Eukaryota</taxon>
        <taxon>Viridiplantae</taxon>
        <taxon>Streptophyta</taxon>
        <taxon>Embryophyta</taxon>
        <taxon>Tracheophyta</taxon>
        <taxon>Spermatophyta</taxon>
        <taxon>Magnoliopsida</taxon>
        <taxon>eudicotyledons</taxon>
        <taxon>Gunneridae</taxon>
        <taxon>Pentapetalae</taxon>
        <taxon>rosids</taxon>
        <taxon>fabids</taxon>
        <taxon>Rosales</taxon>
        <taxon>Moraceae</taxon>
        <taxon>Moreae</taxon>
        <taxon>Morus</taxon>
    </lineage>
</organism>
<protein>
    <submittedName>
        <fullName evidence="16">Receptor-like protein 12</fullName>
    </submittedName>
</protein>
<dbReference type="EMBL" id="KE346357">
    <property type="protein sequence ID" value="EXC35175.1"/>
    <property type="molecule type" value="Genomic_DNA"/>
</dbReference>
<dbReference type="SMART" id="SM00369">
    <property type="entry name" value="LRR_TYP"/>
    <property type="match status" value="8"/>
</dbReference>
<proteinExistence type="inferred from homology"/>
<feature type="domain" description="Leucine-rich repeat-containing N-terminal plant-type" evidence="14">
    <location>
        <begin position="30"/>
        <end position="71"/>
    </location>
</feature>
<evidence type="ECO:0000313" key="17">
    <source>
        <dbReference type="Proteomes" id="UP000030645"/>
    </source>
</evidence>
<keyword evidence="6 13" id="KW-0732">Signal</keyword>
<evidence type="ECO:0000256" key="10">
    <source>
        <dbReference type="ARBA" id="ARBA00023170"/>
    </source>
</evidence>
<dbReference type="SUPFAM" id="SSF52058">
    <property type="entry name" value="L domain-like"/>
    <property type="match status" value="1"/>
</dbReference>
<feature type="signal peptide" evidence="13">
    <location>
        <begin position="1"/>
        <end position="26"/>
    </location>
</feature>
<dbReference type="GO" id="GO:0005886">
    <property type="term" value="C:plasma membrane"/>
    <property type="evidence" value="ECO:0007669"/>
    <property type="project" value="UniProtKB-SubCell"/>
</dbReference>
<evidence type="ECO:0000313" key="16">
    <source>
        <dbReference type="EMBL" id="EXC35175.1"/>
    </source>
</evidence>
<dbReference type="InterPro" id="IPR046956">
    <property type="entry name" value="RLP23-like"/>
</dbReference>
<keyword evidence="8 12" id="KW-1133">Transmembrane helix</keyword>
<evidence type="ECO:0000256" key="12">
    <source>
        <dbReference type="SAM" id="Phobius"/>
    </source>
</evidence>
<sequence>MRNLLYSWPSLILTMSLMSLSSEVSGQCLSDQQSLLLELKESVLSYAPKSKKLMQWNQSSDCCFWDGITCDEKGRVTGLNLSSEWISRRIDDSSLFNLKYLSDLDLSFNNFSSEIPARIGNLTNLKYLSLSNAGFGGQIPQQISQLFKLVSLDFSTLPFLEISSLKLENPNLSMLVQKLSSLEELYLDGVNISARGSEWCEPLASSLPNLRVLSLSNCFLSGPIDQSLGKLQSLSAIHLDNNNLSSPIPGFITSFSNLTSLRLSSCGLYGTFPREIFQVPTLQIIDLSNNQLLHGSLPEFPGNSALQRVELSSTNFSGRLPLSIGNVTNLSLLHLSNCQFNETLPSSMEQLSQIVNVDLSNNKFIGPVPFFKMSKNLTRRVLSHNSLSGEITSGHWEGLAKLVVVDLGDNLLNGSIPSSLFALPSLEMVRLSYNQFVGQLPEFTNASSSLLDTLDLNSNNLEGPIPFLTSLQEPYSVPYSLNVLDLHANDLHGEIPILPPYAGYIGLSSNAFTTIPADFGKYLPFAYFISLSNNSLAGVIPESLCNASYIQVLDFSDNNLRGAIPICMSVMSETLGVLNLRRNNLTEVLNLGNNNLSDKFPCILKKISSLRVVVLRSNKFHGPIGCLNTIGTWTKLQIIDLAHNNFDGELPGEGMRKWEGMAVVGDDDNSELNHIRFQFLEFSPLYYKDSITVTLKGLELKLQKILHVFTSIDLSCNKFVGAIPEELGLLQALYSLNLSYNALTGKIPSSVGNLRQLESLDLSSNYLNGTIPLSLATLNFLSFLDLCSNQLVGMIPTGMIPTGTQIQTFPADHFEGNEGLCGPPLVVSCSSSSSEPTNFVAKAASGIDWNMIAAKIGFIVGFGSIIGPLLFLQRFRRWYYQCIDDITFRPSPRNAKGFGSCREMCLHELKRYLPLII</sequence>
<keyword evidence="11" id="KW-0325">Glycoprotein</keyword>
<evidence type="ECO:0000256" key="7">
    <source>
        <dbReference type="ARBA" id="ARBA00022737"/>
    </source>
</evidence>
<evidence type="ECO:0000256" key="4">
    <source>
        <dbReference type="ARBA" id="ARBA00022614"/>
    </source>
</evidence>
<dbReference type="AlphaFoldDB" id="W9SCI5"/>
<keyword evidence="9 12" id="KW-0472">Membrane</keyword>
<keyword evidence="10 16" id="KW-0675">Receptor</keyword>
<evidence type="ECO:0000256" key="5">
    <source>
        <dbReference type="ARBA" id="ARBA00022692"/>
    </source>
</evidence>
<dbReference type="STRING" id="981085.W9SCI5"/>
<dbReference type="eggNOG" id="KOG0619">
    <property type="taxonomic scope" value="Eukaryota"/>
</dbReference>
<dbReference type="Pfam" id="PF00560">
    <property type="entry name" value="LRR_1"/>
    <property type="match status" value="3"/>
</dbReference>
<dbReference type="InterPro" id="IPR013210">
    <property type="entry name" value="LRR_N_plant-typ"/>
</dbReference>
<keyword evidence="3" id="KW-1003">Cell membrane</keyword>
<dbReference type="Pfam" id="PF13855">
    <property type="entry name" value="LRR_8"/>
    <property type="match status" value="1"/>
</dbReference>
<comment type="similarity">
    <text evidence="2">Belongs to the RLP family.</text>
</comment>
<feature type="domain" description="Disease resistance R13L4/SHOC-2-like LRR" evidence="15">
    <location>
        <begin position="94"/>
        <end position="276"/>
    </location>
</feature>
<evidence type="ECO:0000259" key="14">
    <source>
        <dbReference type="Pfam" id="PF08263"/>
    </source>
</evidence>
<feature type="transmembrane region" description="Helical" evidence="12">
    <location>
        <begin position="852"/>
        <end position="872"/>
    </location>
</feature>
<reference evidence="17" key="1">
    <citation type="submission" date="2013-01" db="EMBL/GenBank/DDBJ databases">
        <title>Draft Genome Sequence of a Mulberry Tree, Morus notabilis C.K. Schneid.</title>
        <authorList>
            <person name="He N."/>
            <person name="Zhao S."/>
        </authorList>
    </citation>
    <scope>NUCLEOTIDE SEQUENCE</scope>
</reference>
<dbReference type="PANTHER" id="PTHR48061">
    <property type="entry name" value="LEUCINE-RICH REPEAT RECEPTOR PROTEIN KINASE EMS1-LIKE-RELATED"/>
    <property type="match status" value="1"/>
</dbReference>
<feature type="chain" id="PRO_5004929068" evidence="13">
    <location>
        <begin position="27"/>
        <end position="917"/>
    </location>
</feature>
<dbReference type="Pfam" id="PF23598">
    <property type="entry name" value="LRR_14"/>
    <property type="match status" value="1"/>
</dbReference>
<name>W9SCI5_9ROSA</name>
<keyword evidence="5 12" id="KW-0812">Transmembrane</keyword>
<evidence type="ECO:0000256" key="2">
    <source>
        <dbReference type="ARBA" id="ARBA00009592"/>
    </source>
</evidence>